<dbReference type="Proteomes" id="UP000249723">
    <property type="component" value="Unassembled WGS sequence"/>
</dbReference>
<gene>
    <name evidence="14" type="ORF">BZ3500_MVSOF-1268-A1-R1_CHR12-2G03720</name>
</gene>
<name>A0A2X0LJM5_9BASI</name>
<keyword evidence="9 11" id="KW-0472">Membrane</keyword>
<feature type="region of interest" description="Disordered" evidence="12">
    <location>
        <begin position="408"/>
        <end position="436"/>
    </location>
</feature>
<reference evidence="15" key="1">
    <citation type="submission" date="2016-10" db="EMBL/GenBank/DDBJ databases">
        <authorList>
            <person name="Jeantristanb JTB J.-T."/>
            <person name="Ricardo R."/>
        </authorList>
    </citation>
    <scope>NUCLEOTIDE SEQUENCE [LARGE SCALE GENOMIC DNA]</scope>
</reference>
<evidence type="ECO:0000256" key="2">
    <source>
        <dbReference type="ARBA" id="ARBA00010516"/>
    </source>
</evidence>
<dbReference type="Gene3D" id="3.30.450.60">
    <property type="match status" value="1"/>
</dbReference>
<dbReference type="EMBL" id="FMWP01000052">
    <property type="protein sequence ID" value="SCZ94152.1"/>
    <property type="molecule type" value="Genomic_DNA"/>
</dbReference>
<feature type="region of interest" description="Disordered" evidence="12">
    <location>
        <begin position="88"/>
        <end position="112"/>
    </location>
</feature>
<evidence type="ECO:0000256" key="1">
    <source>
        <dbReference type="ARBA" id="ARBA00004255"/>
    </source>
</evidence>
<dbReference type="GO" id="GO:0000139">
    <property type="term" value="C:Golgi membrane"/>
    <property type="evidence" value="ECO:0007669"/>
    <property type="project" value="UniProtKB-SubCell"/>
</dbReference>
<dbReference type="PANTHER" id="PTHR10121">
    <property type="entry name" value="COATOMER SUBUNIT DELTA"/>
    <property type="match status" value="1"/>
</dbReference>
<evidence type="ECO:0000259" key="13">
    <source>
        <dbReference type="PROSITE" id="PS51072"/>
    </source>
</evidence>
<feature type="region of interest" description="Disordered" evidence="12">
    <location>
        <begin position="313"/>
        <end position="389"/>
    </location>
</feature>
<feature type="compositionally biased region" description="Polar residues" evidence="12">
    <location>
        <begin position="322"/>
        <end position="346"/>
    </location>
</feature>
<evidence type="ECO:0000313" key="14">
    <source>
        <dbReference type="EMBL" id="SCZ94152.1"/>
    </source>
</evidence>
<dbReference type="InterPro" id="IPR011012">
    <property type="entry name" value="Longin-like_dom_sf"/>
</dbReference>
<feature type="compositionally biased region" description="Low complexity" evidence="12">
    <location>
        <begin position="1"/>
        <end position="15"/>
    </location>
</feature>
<dbReference type="STRING" id="289078.A0A2X0LJM5"/>
<evidence type="ECO:0000256" key="7">
    <source>
        <dbReference type="ARBA" id="ARBA00022927"/>
    </source>
</evidence>
<dbReference type="GO" id="GO:0051645">
    <property type="term" value="P:Golgi localization"/>
    <property type="evidence" value="ECO:0007669"/>
    <property type="project" value="TreeGrafter"/>
</dbReference>
<feature type="region of interest" description="Disordered" evidence="12">
    <location>
        <begin position="1"/>
        <end position="22"/>
    </location>
</feature>
<dbReference type="OrthoDB" id="10266042at2759"/>
<protein>
    <recommendedName>
        <fullName evidence="11">Coatomer subunit delta</fullName>
    </recommendedName>
</protein>
<evidence type="ECO:0000256" key="6">
    <source>
        <dbReference type="ARBA" id="ARBA00022892"/>
    </source>
</evidence>
<evidence type="ECO:0000256" key="10">
    <source>
        <dbReference type="ARBA" id="ARBA00023329"/>
    </source>
</evidence>
<evidence type="ECO:0000256" key="3">
    <source>
        <dbReference type="ARBA" id="ARBA00011775"/>
    </source>
</evidence>
<keyword evidence="4 11" id="KW-0813">Transport</keyword>
<comment type="similarity">
    <text evidence="2 11">Belongs to the adaptor complexes medium subunit family. Delta-COP subfamily.</text>
</comment>
<evidence type="ECO:0000256" key="9">
    <source>
        <dbReference type="ARBA" id="ARBA00023136"/>
    </source>
</evidence>
<dbReference type="FunFam" id="3.30.450.60:FF:000003">
    <property type="entry name" value="Coatomer subunit delta"/>
    <property type="match status" value="1"/>
</dbReference>
<keyword evidence="8 11" id="KW-0333">Golgi apparatus</keyword>
<accession>A0A2X0LJM5</accession>
<dbReference type="InterPro" id="IPR028565">
    <property type="entry name" value="MHD"/>
</dbReference>
<sequence>MSYRSPSSAFRSFSPHQSSQKGANVSLVPTCFRPVVRGAGLRWGGTLTWTRTRSAATSACERTPTRSIGSSSIWSSDVLAVVSSTCPHSNRRTGTMARAHPRPAPGSPRLSPNEPHLCTLTNGAPLLSRQFLGLPRSRLESLLASFPRLVSPTSEHTVVEASGARFVYTPLEDLYVLLITNTQSNILLDLSTLSLVTRIATELGSGGRGGAISEMDVMRVSFEILSAWDEVISLGWRENVSLQQVRSILEMESHEEKIQEIIARVSSPFARCFDFLYEAGNACSTTLRTYLVLRQNKEHEAKEELKRRAKQLELQRREMTRRGQNPYSTNSSSGFTSPNNSYTPSAPSYDAPAPQRSYDEDHAPAPTTKPFKTKGMQLGAKGGKNNTGLAQALDGLDAEEPLLMQRQAEEPQEQHYSSAPSPAPVAAPASTDVSPFEVPEQQDVHLVVRESLTLELNRDGGVESLSLKGDLDLRIADPAKAVLVIALPPPSSYGKANDLQFKTHPNVDKNAWTQRGEIKLKEGKKGFPVGQGLGVLKWRMTGTDESVIPISINCWPSSDNGICTVNLEYELENTSIALHNVLISIALPPGSQPALSEAPANGSYSLNPETSRLDWVIDEVSVAAGTTSGSLEFEVDGDDVDAFFPVVVDFVSQKGLSGVEILSVTSPADQSQVDFSIDSLLAVDKYEVV</sequence>
<dbReference type="GO" id="GO:0006890">
    <property type="term" value="P:retrograde vesicle-mediated transport, Golgi to endoplasmic reticulum"/>
    <property type="evidence" value="ECO:0007669"/>
    <property type="project" value="UniProtKB-UniRule"/>
</dbReference>
<keyword evidence="7 11" id="KW-0653">Protein transport</keyword>
<dbReference type="AlphaFoldDB" id="A0A2X0LJM5"/>
<evidence type="ECO:0000256" key="4">
    <source>
        <dbReference type="ARBA" id="ARBA00022448"/>
    </source>
</evidence>
<dbReference type="Pfam" id="PF00928">
    <property type="entry name" value="Adap_comp_sub"/>
    <property type="match status" value="1"/>
</dbReference>
<keyword evidence="10" id="KW-0968">Cytoplasmic vesicle</keyword>
<keyword evidence="15" id="KW-1185">Reference proteome</keyword>
<proteinExistence type="inferred from homology"/>
<dbReference type="SUPFAM" id="SSF49447">
    <property type="entry name" value="Second domain of Mu2 adaptin subunit (ap50) of ap2 adaptor"/>
    <property type="match status" value="1"/>
</dbReference>
<evidence type="ECO:0000256" key="5">
    <source>
        <dbReference type="ARBA" id="ARBA00022490"/>
    </source>
</evidence>
<comment type="subunit">
    <text evidence="3 11">Oligomeric complex that consists of at least the alpha, beta, beta', gamma, delta, epsilon and zeta subunits.</text>
</comment>
<comment type="function">
    <text evidence="11">The coatomer is a cytosolic protein complex that binds to dilysine motifs and reversibly associates with Golgi non-clathrin-coated vesicles, which further mediate biosynthetic protein transport from the ER, via the Golgi up to the trans Golgi network.</text>
</comment>
<dbReference type="SUPFAM" id="SSF64356">
    <property type="entry name" value="SNARE-like"/>
    <property type="match status" value="1"/>
</dbReference>
<dbReference type="GO" id="GO:0006888">
    <property type="term" value="P:endoplasmic reticulum to Golgi vesicle-mediated transport"/>
    <property type="evidence" value="ECO:0007669"/>
    <property type="project" value="TreeGrafter"/>
</dbReference>
<evidence type="ECO:0000256" key="12">
    <source>
        <dbReference type="SAM" id="MobiDB-lite"/>
    </source>
</evidence>
<feature type="compositionally biased region" description="Low complexity" evidence="12">
    <location>
        <begin position="417"/>
        <end position="435"/>
    </location>
</feature>
<dbReference type="InterPro" id="IPR027059">
    <property type="entry name" value="Coatomer_dsu"/>
</dbReference>
<evidence type="ECO:0000313" key="15">
    <source>
        <dbReference type="Proteomes" id="UP000249723"/>
    </source>
</evidence>
<feature type="domain" description="MHD" evidence="13">
    <location>
        <begin position="441"/>
        <end position="689"/>
    </location>
</feature>
<organism evidence="14 15">
    <name type="scientific">Microbotryum saponariae</name>
    <dbReference type="NCBI Taxonomy" id="289078"/>
    <lineage>
        <taxon>Eukaryota</taxon>
        <taxon>Fungi</taxon>
        <taxon>Dikarya</taxon>
        <taxon>Basidiomycota</taxon>
        <taxon>Pucciniomycotina</taxon>
        <taxon>Microbotryomycetes</taxon>
        <taxon>Microbotryales</taxon>
        <taxon>Microbotryaceae</taxon>
        <taxon>Microbotryum</taxon>
    </lineage>
</organism>
<evidence type="ECO:0000256" key="11">
    <source>
        <dbReference type="RuleBase" id="RU366052"/>
    </source>
</evidence>
<keyword evidence="5 11" id="KW-0963">Cytoplasm</keyword>
<dbReference type="CDD" id="cd09254">
    <property type="entry name" value="AP_delta-COPI_MHD"/>
    <property type="match status" value="1"/>
</dbReference>
<comment type="subcellular location">
    <subcellularLocation>
        <location evidence="11">Cytoplasm</location>
    </subcellularLocation>
    <subcellularLocation>
        <location evidence="1 11">Golgi apparatus membrane</location>
        <topology evidence="1 11">Peripheral membrane protein</topology>
        <orientation evidence="1 11">Cytoplasmic side</orientation>
    </subcellularLocation>
    <subcellularLocation>
        <location evidence="11">Cytoplasmic vesicle</location>
        <location evidence="11">COPI-coated vesicle membrane</location>
        <topology evidence="11">Peripheral membrane protein</topology>
        <orientation evidence="11">Cytoplasmic side</orientation>
    </subcellularLocation>
</comment>
<dbReference type="CDD" id="cd14830">
    <property type="entry name" value="Delta_COP_N"/>
    <property type="match status" value="1"/>
</dbReference>
<keyword evidence="6 11" id="KW-0931">ER-Golgi transport</keyword>
<dbReference type="GO" id="GO:0030126">
    <property type="term" value="C:COPI vesicle coat"/>
    <property type="evidence" value="ECO:0007669"/>
    <property type="project" value="UniProtKB-UniRule"/>
</dbReference>
<evidence type="ECO:0000256" key="8">
    <source>
        <dbReference type="ARBA" id="ARBA00023034"/>
    </source>
</evidence>
<dbReference type="GO" id="GO:0015031">
    <property type="term" value="P:protein transport"/>
    <property type="evidence" value="ECO:0007669"/>
    <property type="project" value="UniProtKB-KW"/>
</dbReference>
<dbReference type="PANTHER" id="PTHR10121:SF0">
    <property type="entry name" value="COATOMER SUBUNIT DELTA"/>
    <property type="match status" value="1"/>
</dbReference>
<dbReference type="InterPro" id="IPR036168">
    <property type="entry name" value="AP2_Mu_C_sf"/>
</dbReference>
<dbReference type="PROSITE" id="PS51072">
    <property type="entry name" value="MHD"/>
    <property type="match status" value="1"/>
</dbReference>